<evidence type="ECO:0000256" key="1">
    <source>
        <dbReference type="SAM" id="MobiDB-lite"/>
    </source>
</evidence>
<evidence type="ECO:0000259" key="4">
    <source>
        <dbReference type="Pfam" id="PF01757"/>
    </source>
</evidence>
<dbReference type="AlphaFoldDB" id="A0A212EMX9"/>
<feature type="transmembrane region" description="Helical" evidence="2">
    <location>
        <begin position="452"/>
        <end position="473"/>
    </location>
</feature>
<comment type="caution">
    <text evidence="6">The sequence shown here is derived from an EMBL/GenBank/DDBJ whole genome shotgun (WGS) entry which is preliminary data.</text>
</comment>
<evidence type="ECO:0000256" key="3">
    <source>
        <dbReference type="SAM" id="SignalP"/>
    </source>
</evidence>
<dbReference type="Pfam" id="PF20146">
    <property type="entry name" value="NRF"/>
    <property type="match status" value="1"/>
</dbReference>
<dbReference type="InParanoid" id="A0A212EMX9"/>
<dbReference type="PANTHER" id="PTHR11161">
    <property type="entry name" value="O-ACYLTRANSFERASE"/>
    <property type="match status" value="1"/>
</dbReference>
<feature type="transmembrane region" description="Helical" evidence="2">
    <location>
        <begin position="493"/>
        <end position="517"/>
    </location>
</feature>
<accession>A0A212EMX9</accession>
<reference evidence="6 7" key="1">
    <citation type="journal article" date="2011" name="Cell">
        <title>The monarch butterfly genome yields insights into long-distance migration.</title>
        <authorList>
            <person name="Zhan S."/>
            <person name="Merlin C."/>
            <person name="Boore J.L."/>
            <person name="Reppert S.M."/>
        </authorList>
    </citation>
    <scope>NUCLEOTIDE SEQUENCE [LARGE SCALE GENOMIC DNA]</scope>
    <source>
        <strain evidence="6">F-2</strain>
    </source>
</reference>
<proteinExistence type="predicted"/>
<feature type="transmembrane region" description="Helical" evidence="2">
    <location>
        <begin position="643"/>
        <end position="669"/>
    </location>
</feature>
<dbReference type="KEGG" id="dpl:KGM_202753"/>
<sequence>MEKSILYVILLSGIVGFTEASLKIDLSKSRVFDYDLYKKVLNSTECRRQITYMQSNDLMLFGQFLDSGVRIPRGIFMLSFTDLGNYDQCLAIDEEADDMKIQGKYAVFTLPFNQTLQFPFLNFTQRSLETRKFVQFKSIIQEVQSIAVPNIDADSLDPENPLSIAGMRFAACMPKPCSLNDWLEMPFINITAWGIKVEKEYYRLPDDKPWVAADYAAIGILSALGLITILATLYDINHIVIKKEDPKKANTYYRIFSVYTNTRRLLTFVPNPNALDCLDGIRSISMLWVILGHAFSMHNFHANLIDALLWLTSGDAIIISTGLFSVDSFLLMAGLLLVYTTVGKLRGNQLIKRLHLFYLNRILRMFPLLAILVLLEASLLHRIGDGPYWQKVASNTEACRTFWWTTLLHIQNYVNPEDMCIKHSWYIAIDIQLHILSPLVLYWVLSKNRKAAWTSLSTSFLAVMTASTIFIFMKDLPSTNMTIPRLEEQTYYMNVFYMNTLTRASPFLIGMITGYIINMYKGKELKLNMFFVIIAWIISLGLIGFCFYASYAVMQLDWDDQVGDSLFNSFMRAIWSIGLSWLIFACVKGYGGPINWLLTLPIWKLPARISFAMYLYHYPLMFMIAGMQLQPTYFTVSGRLYDFLAFLSISFLVSFALTVIVDAPFSVIIKILMEGGQRRPPKPAENGSHKTGPLPIKDVSVLERNIITTLQKDPSIMEKNQALVGENISPEKNGIQIHNNGMTSEKNGPRHDEFNDTVSNTNGNLIVKNDTISEPNGKIDQNGAGKEELHVESGKDISRF</sequence>
<keyword evidence="2" id="KW-1133">Transmembrane helix</keyword>
<feature type="transmembrane region" description="Helical" evidence="2">
    <location>
        <begin position="611"/>
        <end position="631"/>
    </location>
</feature>
<dbReference type="InterPro" id="IPR006621">
    <property type="entry name" value="Nose-resist-to-fluoxetine_N"/>
</dbReference>
<keyword evidence="7" id="KW-1185">Reference proteome</keyword>
<feature type="compositionally biased region" description="Basic and acidic residues" evidence="1">
    <location>
        <begin position="785"/>
        <end position="800"/>
    </location>
</feature>
<protein>
    <submittedName>
        <fullName evidence="6">Uncharacterized protein</fullName>
    </submittedName>
</protein>
<name>A0A212EMX9_DANPL</name>
<dbReference type="Pfam" id="PF01757">
    <property type="entry name" value="Acyl_transf_3"/>
    <property type="match status" value="1"/>
</dbReference>
<dbReference type="GO" id="GO:0016747">
    <property type="term" value="F:acyltransferase activity, transferring groups other than amino-acyl groups"/>
    <property type="evidence" value="ECO:0007669"/>
    <property type="project" value="InterPro"/>
</dbReference>
<feature type="transmembrane region" description="Helical" evidence="2">
    <location>
        <begin position="529"/>
        <end position="553"/>
    </location>
</feature>
<gene>
    <name evidence="6" type="ORF">KGM_202753</name>
</gene>
<feature type="region of interest" description="Disordered" evidence="1">
    <location>
        <begin position="767"/>
        <end position="800"/>
    </location>
</feature>
<keyword evidence="2" id="KW-0812">Transmembrane</keyword>
<keyword evidence="3" id="KW-0732">Signal</keyword>
<feature type="chain" id="PRO_5012894348" evidence="3">
    <location>
        <begin position="21"/>
        <end position="800"/>
    </location>
</feature>
<evidence type="ECO:0000256" key="2">
    <source>
        <dbReference type="SAM" id="Phobius"/>
    </source>
</evidence>
<feature type="domain" description="Nose resistant-to-fluoxetine protein N-terminal" evidence="5">
    <location>
        <begin position="63"/>
        <end position="181"/>
    </location>
</feature>
<feature type="transmembrane region" description="Helical" evidence="2">
    <location>
        <begin position="425"/>
        <end position="445"/>
    </location>
</feature>
<feature type="domain" description="Acyltransferase 3" evidence="4">
    <location>
        <begin position="277"/>
        <end position="658"/>
    </location>
</feature>
<evidence type="ECO:0000259" key="5">
    <source>
        <dbReference type="Pfam" id="PF20146"/>
    </source>
</evidence>
<evidence type="ECO:0000313" key="6">
    <source>
        <dbReference type="EMBL" id="OWR42826.1"/>
    </source>
</evidence>
<feature type="transmembrane region" description="Helical" evidence="2">
    <location>
        <begin position="317"/>
        <end position="342"/>
    </location>
</feature>
<dbReference type="PANTHER" id="PTHR11161:SF0">
    <property type="entry name" value="O-ACYLTRANSFERASE LIKE PROTEIN"/>
    <property type="match status" value="1"/>
</dbReference>
<feature type="transmembrane region" description="Helical" evidence="2">
    <location>
        <begin position="362"/>
        <end position="380"/>
    </location>
</feature>
<keyword evidence="2" id="KW-0472">Membrane</keyword>
<dbReference type="EMBL" id="AGBW02013784">
    <property type="protein sequence ID" value="OWR42826.1"/>
    <property type="molecule type" value="Genomic_DNA"/>
</dbReference>
<dbReference type="FunCoup" id="A0A212EMX9">
    <property type="interactions" value="2"/>
</dbReference>
<dbReference type="eggNOG" id="KOG3700">
    <property type="taxonomic scope" value="Eukaryota"/>
</dbReference>
<dbReference type="InterPro" id="IPR052728">
    <property type="entry name" value="O2_lipid_transport_reg"/>
</dbReference>
<evidence type="ECO:0000313" key="7">
    <source>
        <dbReference type="Proteomes" id="UP000007151"/>
    </source>
</evidence>
<dbReference type="InterPro" id="IPR002656">
    <property type="entry name" value="Acyl_transf_3_dom"/>
</dbReference>
<feature type="transmembrane region" description="Helical" evidence="2">
    <location>
        <begin position="573"/>
        <end position="591"/>
    </location>
</feature>
<feature type="transmembrane region" description="Helical" evidence="2">
    <location>
        <begin position="287"/>
        <end position="311"/>
    </location>
</feature>
<feature type="transmembrane region" description="Helical" evidence="2">
    <location>
        <begin position="215"/>
        <end position="234"/>
    </location>
</feature>
<organism evidence="6 7">
    <name type="scientific">Danaus plexippus plexippus</name>
    <dbReference type="NCBI Taxonomy" id="278856"/>
    <lineage>
        <taxon>Eukaryota</taxon>
        <taxon>Metazoa</taxon>
        <taxon>Ecdysozoa</taxon>
        <taxon>Arthropoda</taxon>
        <taxon>Hexapoda</taxon>
        <taxon>Insecta</taxon>
        <taxon>Pterygota</taxon>
        <taxon>Neoptera</taxon>
        <taxon>Endopterygota</taxon>
        <taxon>Lepidoptera</taxon>
        <taxon>Glossata</taxon>
        <taxon>Ditrysia</taxon>
        <taxon>Papilionoidea</taxon>
        <taxon>Nymphalidae</taxon>
        <taxon>Danainae</taxon>
        <taxon>Danaini</taxon>
        <taxon>Danaina</taxon>
        <taxon>Danaus</taxon>
        <taxon>Danaus</taxon>
    </lineage>
</organism>
<dbReference type="Proteomes" id="UP000007151">
    <property type="component" value="Unassembled WGS sequence"/>
</dbReference>
<feature type="signal peptide" evidence="3">
    <location>
        <begin position="1"/>
        <end position="20"/>
    </location>
</feature>